<protein>
    <recommendedName>
        <fullName evidence="3">HTH cro/C1-type domain-containing protein</fullName>
    </recommendedName>
</protein>
<accession>A0ABP8VQ40</accession>
<comment type="caution">
    <text evidence="1">The sequence shown here is derived from an EMBL/GenBank/DDBJ whole genome shotgun (WGS) entry which is preliminary data.</text>
</comment>
<evidence type="ECO:0000313" key="2">
    <source>
        <dbReference type="Proteomes" id="UP001501699"/>
    </source>
</evidence>
<dbReference type="EMBL" id="BAABJA010000033">
    <property type="protein sequence ID" value="GAA4668017.1"/>
    <property type="molecule type" value="Genomic_DNA"/>
</dbReference>
<dbReference type="RefSeq" id="WP_345119632.1">
    <property type="nucleotide sequence ID" value="NZ_BAABJA010000033.1"/>
</dbReference>
<evidence type="ECO:0008006" key="3">
    <source>
        <dbReference type="Google" id="ProtNLM"/>
    </source>
</evidence>
<proteinExistence type="predicted"/>
<gene>
    <name evidence="1" type="ORF">GCM10023262_16520</name>
</gene>
<dbReference type="Proteomes" id="UP001501699">
    <property type="component" value="Unassembled WGS sequence"/>
</dbReference>
<name>A0ABP8VQ40_9HYPH</name>
<reference evidence="2" key="1">
    <citation type="journal article" date="2019" name="Int. J. Syst. Evol. Microbiol.">
        <title>The Global Catalogue of Microorganisms (GCM) 10K type strain sequencing project: providing services to taxonomists for standard genome sequencing and annotation.</title>
        <authorList>
            <consortium name="The Broad Institute Genomics Platform"/>
            <consortium name="The Broad Institute Genome Sequencing Center for Infectious Disease"/>
            <person name="Wu L."/>
            <person name="Ma J."/>
        </authorList>
    </citation>
    <scope>NUCLEOTIDE SEQUENCE [LARGE SCALE GENOMIC DNA]</scope>
    <source>
        <strain evidence="2">JCM 17714</strain>
    </source>
</reference>
<evidence type="ECO:0000313" key="1">
    <source>
        <dbReference type="EMBL" id="GAA4668017.1"/>
    </source>
</evidence>
<organism evidence="1 2">
    <name type="scientific">Bartonella pachyuromydis</name>
    <dbReference type="NCBI Taxonomy" id="931097"/>
    <lineage>
        <taxon>Bacteria</taxon>
        <taxon>Pseudomonadati</taxon>
        <taxon>Pseudomonadota</taxon>
        <taxon>Alphaproteobacteria</taxon>
        <taxon>Hyphomicrobiales</taxon>
        <taxon>Bartonellaceae</taxon>
        <taxon>Bartonella</taxon>
    </lineage>
</organism>
<sequence length="103" mass="11518">MEREQLRLWLNEQLVKKGHGSKKMLAEHLGILPSTLTSILNNSGTNRSIKADELIKIINFIGEVPPFLIKGCGQFVSLFYQAKPEVQQAVLTILQNSGQSDKK</sequence>
<keyword evidence="2" id="KW-1185">Reference proteome</keyword>